<feature type="transmembrane region" description="Helical" evidence="1">
    <location>
        <begin position="154"/>
        <end position="174"/>
    </location>
</feature>
<evidence type="ECO:0000256" key="1">
    <source>
        <dbReference type="SAM" id="Phobius"/>
    </source>
</evidence>
<keyword evidence="1" id="KW-0812">Transmembrane</keyword>
<name>A0A2W5S6R5_CERSP</name>
<sequence>MRVFSLNMTADEVRLLRNENGPSSDMTLRNADPVEVAALLGLDTIDPAFVEIVDVADLSDVGLGGYLIEGSAAVEKQIAADRAWLDEQNGHVMIVYSRAFGGHAATLQPDKRLKLIGVYAEDVPPVRFEPLPSDSAQGTLSGPRPKTPMSDARVSGMVAVVVLAVLFILVAVFVRMAG</sequence>
<evidence type="ECO:0000313" key="2">
    <source>
        <dbReference type="EMBL" id="PZQ96692.1"/>
    </source>
</evidence>
<protein>
    <submittedName>
        <fullName evidence="2">Uncharacterized protein</fullName>
    </submittedName>
</protein>
<dbReference type="Proteomes" id="UP000248975">
    <property type="component" value="Unassembled WGS sequence"/>
</dbReference>
<dbReference type="AlphaFoldDB" id="A0A2W5S6R5"/>
<dbReference type="EMBL" id="QFQS01000003">
    <property type="protein sequence ID" value="PZQ96692.1"/>
    <property type="molecule type" value="Genomic_DNA"/>
</dbReference>
<keyword evidence="1" id="KW-1133">Transmembrane helix</keyword>
<accession>A0A2W5S6R5</accession>
<evidence type="ECO:0000313" key="3">
    <source>
        <dbReference type="Proteomes" id="UP000248975"/>
    </source>
</evidence>
<organism evidence="2 3">
    <name type="scientific">Cereibacter sphaeroides</name>
    <name type="common">Rhodobacter sphaeroides</name>
    <dbReference type="NCBI Taxonomy" id="1063"/>
    <lineage>
        <taxon>Bacteria</taxon>
        <taxon>Pseudomonadati</taxon>
        <taxon>Pseudomonadota</taxon>
        <taxon>Alphaproteobacteria</taxon>
        <taxon>Rhodobacterales</taxon>
        <taxon>Paracoccaceae</taxon>
        <taxon>Cereibacter</taxon>
    </lineage>
</organism>
<reference evidence="2 3" key="1">
    <citation type="submission" date="2017-08" db="EMBL/GenBank/DDBJ databases">
        <title>Infants hospitalized years apart are colonized by the same room-sourced microbial strains.</title>
        <authorList>
            <person name="Brooks B."/>
            <person name="Olm M.R."/>
            <person name="Firek B.A."/>
            <person name="Baker R."/>
            <person name="Thomas B.C."/>
            <person name="Morowitz M.J."/>
            <person name="Banfield J.F."/>
        </authorList>
    </citation>
    <scope>NUCLEOTIDE SEQUENCE [LARGE SCALE GENOMIC DNA]</scope>
    <source>
        <strain evidence="2">S2_003_000_R2_11</strain>
    </source>
</reference>
<comment type="caution">
    <text evidence="2">The sequence shown here is derived from an EMBL/GenBank/DDBJ whole genome shotgun (WGS) entry which is preliminary data.</text>
</comment>
<gene>
    <name evidence="2" type="ORF">DI533_13960</name>
</gene>
<proteinExistence type="predicted"/>
<keyword evidence="1" id="KW-0472">Membrane</keyword>